<keyword evidence="11" id="KW-0328">Glycosyltransferase</keyword>
<dbReference type="PROSITE" id="PS51273">
    <property type="entry name" value="GATASE_TYPE_1"/>
    <property type="match status" value="1"/>
</dbReference>
<keyword evidence="4" id="KW-0378">Hydrolase</keyword>
<dbReference type="InterPro" id="IPR029062">
    <property type="entry name" value="Class_I_gatase-like"/>
</dbReference>
<comment type="subunit">
    <text evidence="2">Heterodimer of HisH and HisF.</text>
</comment>
<comment type="catalytic activity">
    <reaction evidence="8">
        <text>5-[(5-phospho-1-deoxy-D-ribulos-1-ylimino)methylamino]-1-(5-phospho-beta-D-ribosyl)imidazole-4-carboxamide + L-glutamine = D-erythro-1-(imidazol-4-yl)glycerol 3-phosphate + 5-amino-1-(5-phospho-beta-D-ribosyl)imidazole-4-carboxamide + L-glutamate + H(+)</text>
        <dbReference type="Rhea" id="RHEA:24793"/>
        <dbReference type="ChEBI" id="CHEBI:15378"/>
        <dbReference type="ChEBI" id="CHEBI:29985"/>
        <dbReference type="ChEBI" id="CHEBI:58278"/>
        <dbReference type="ChEBI" id="CHEBI:58359"/>
        <dbReference type="ChEBI" id="CHEBI:58475"/>
        <dbReference type="ChEBI" id="CHEBI:58525"/>
        <dbReference type="EC" id="4.3.2.10"/>
    </reaction>
</comment>
<name>A0A133UAA9_9EURY</name>
<evidence type="ECO:0000256" key="5">
    <source>
        <dbReference type="ARBA" id="ARBA00022962"/>
    </source>
</evidence>
<keyword evidence="5" id="KW-0315">Glutamine amidotransferase</keyword>
<proteinExistence type="predicted"/>
<gene>
    <name evidence="11" type="primary">hisH</name>
    <name evidence="11" type="ORF">AKJ64_04950</name>
</gene>
<evidence type="ECO:0000313" key="11">
    <source>
        <dbReference type="EMBL" id="KXA91133.1"/>
    </source>
</evidence>
<dbReference type="UniPathway" id="UPA00031">
    <property type="reaction ID" value="UER00010"/>
</dbReference>
<evidence type="ECO:0000256" key="3">
    <source>
        <dbReference type="ARBA" id="ARBA00022605"/>
    </source>
</evidence>
<dbReference type="GO" id="GO:0000107">
    <property type="term" value="F:imidazoleglycerol-phosphate synthase activity"/>
    <property type="evidence" value="ECO:0007669"/>
    <property type="project" value="TreeGrafter"/>
</dbReference>
<keyword evidence="11" id="KW-0808">Transferase</keyword>
<dbReference type="AlphaFoldDB" id="A0A133UAA9"/>
<evidence type="ECO:0000313" key="12">
    <source>
        <dbReference type="Proteomes" id="UP000070373"/>
    </source>
</evidence>
<evidence type="ECO:0000256" key="6">
    <source>
        <dbReference type="ARBA" id="ARBA00023102"/>
    </source>
</evidence>
<keyword evidence="7" id="KW-0456">Lyase</keyword>
<dbReference type="PANTHER" id="PTHR42701:SF1">
    <property type="entry name" value="IMIDAZOLE GLYCEROL PHOSPHATE SYNTHASE SUBUNIT HISH"/>
    <property type="match status" value="1"/>
</dbReference>
<comment type="caution">
    <text evidence="11">The sequence shown here is derived from an EMBL/GenBank/DDBJ whole genome shotgun (WGS) entry which is preliminary data.</text>
</comment>
<protein>
    <submittedName>
        <fullName evidence="11">Imidazole glycerol phosphate synthase</fullName>
        <ecNumber evidence="11">2.4.2.-</ecNumber>
    </submittedName>
</protein>
<dbReference type="InterPro" id="IPR010139">
    <property type="entry name" value="Imidazole-glycPsynth_HisH"/>
</dbReference>
<dbReference type="EMBL" id="LHXN01000122">
    <property type="protein sequence ID" value="KXA91133.1"/>
    <property type="molecule type" value="Genomic_DNA"/>
</dbReference>
<feature type="non-terminal residue" evidence="11">
    <location>
        <position position="1"/>
    </location>
</feature>
<dbReference type="PATRIC" id="fig|1698263.3.peg.273"/>
<dbReference type="Proteomes" id="UP000070373">
    <property type="component" value="Unassembled WGS sequence"/>
</dbReference>
<keyword evidence="3" id="KW-0028">Amino-acid biosynthesis</keyword>
<keyword evidence="6" id="KW-0368">Histidine biosynthesis</keyword>
<evidence type="ECO:0000256" key="2">
    <source>
        <dbReference type="ARBA" id="ARBA00011152"/>
    </source>
</evidence>
<comment type="pathway">
    <text evidence="1">Amino-acid biosynthesis; L-histidine biosynthesis; L-histidine from 5-phospho-alpha-D-ribose 1-diphosphate: step 5/9.</text>
</comment>
<accession>A0A133UAA9</accession>
<dbReference type="GO" id="GO:0016829">
    <property type="term" value="F:lyase activity"/>
    <property type="evidence" value="ECO:0007669"/>
    <property type="project" value="UniProtKB-KW"/>
</dbReference>
<keyword evidence="12" id="KW-1185">Reference proteome</keyword>
<evidence type="ECO:0000256" key="4">
    <source>
        <dbReference type="ARBA" id="ARBA00022801"/>
    </source>
</evidence>
<dbReference type="Gene3D" id="3.40.50.880">
    <property type="match status" value="1"/>
</dbReference>
<organism evidence="11 12">
    <name type="scientific">candidate division MSBL1 archaeon SCGC-AAA259E17</name>
    <dbReference type="NCBI Taxonomy" id="1698263"/>
    <lineage>
        <taxon>Archaea</taxon>
        <taxon>Methanobacteriati</taxon>
        <taxon>Methanobacteriota</taxon>
        <taxon>candidate division MSBL1</taxon>
    </lineage>
</organism>
<feature type="domain" description="Glutamine amidotransferase" evidence="10">
    <location>
        <begin position="4"/>
        <end position="71"/>
    </location>
</feature>
<dbReference type="EC" id="2.4.2.-" evidence="11"/>
<dbReference type="PANTHER" id="PTHR42701">
    <property type="entry name" value="IMIDAZOLE GLYCEROL PHOSPHATE SYNTHASE SUBUNIT HISH"/>
    <property type="match status" value="1"/>
</dbReference>
<evidence type="ECO:0000256" key="9">
    <source>
        <dbReference type="ARBA" id="ARBA00049534"/>
    </source>
</evidence>
<reference evidence="11 12" key="1">
    <citation type="journal article" date="2016" name="Sci. Rep.">
        <title>Metabolic traits of an uncultured archaeal lineage -MSBL1- from brine pools of the Red Sea.</title>
        <authorList>
            <person name="Mwirichia R."/>
            <person name="Alam I."/>
            <person name="Rashid M."/>
            <person name="Vinu M."/>
            <person name="Ba-Alawi W."/>
            <person name="Anthony Kamau A."/>
            <person name="Kamanda Ngugi D."/>
            <person name="Goker M."/>
            <person name="Klenk H.P."/>
            <person name="Bajic V."/>
            <person name="Stingl U."/>
        </authorList>
    </citation>
    <scope>NUCLEOTIDE SEQUENCE [LARGE SCALE GENOMIC DNA]</scope>
    <source>
        <strain evidence="11">SCGC-AAA259E17</strain>
    </source>
</reference>
<dbReference type="SUPFAM" id="SSF52317">
    <property type="entry name" value="Class I glutamine amidotransferase-like"/>
    <property type="match status" value="1"/>
</dbReference>
<evidence type="ECO:0000256" key="8">
    <source>
        <dbReference type="ARBA" id="ARBA00047838"/>
    </source>
</evidence>
<dbReference type="GO" id="GO:0000105">
    <property type="term" value="P:L-histidine biosynthetic process"/>
    <property type="evidence" value="ECO:0007669"/>
    <property type="project" value="UniProtKB-UniPathway"/>
</dbReference>
<comment type="catalytic activity">
    <reaction evidence="9">
        <text>L-glutamine + H2O = L-glutamate + NH4(+)</text>
        <dbReference type="Rhea" id="RHEA:15889"/>
        <dbReference type="ChEBI" id="CHEBI:15377"/>
        <dbReference type="ChEBI" id="CHEBI:28938"/>
        <dbReference type="ChEBI" id="CHEBI:29985"/>
        <dbReference type="ChEBI" id="CHEBI:58359"/>
        <dbReference type="EC" id="3.5.1.2"/>
    </reaction>
</comment>
<dbReference type="Pfam" id="PF00117">
    <property type="entry name" value="GATase"/>
    <property type="match status" value="1"/>
</dbReference>
<dbReference type="InterPro" id="IPR017926">
    <property type="entry name" value="GATASE"/>
</dbReference>
<evidence type="ECO:0000256" key="1">
    <source>
        <dbReference type="ARBA" id="ARBA00005091"/>
    </source>
</evidence>
<evidence type="ECO:0000256" key="7">
    <source>
        <dbReference type="ARBA" id="ARBA00023239"/>
    </source>
</evidence>
<sequence length="73" mass="8266">EKDCPIFRGIEDGYVYYAHSYHVNPQGEVLVATSEYGTDVTASVWDENIFGTQFHPEKSGKLGLKILQNFLEI</sequence>
<dbReference type="GO" id="GO:0004359">
    <property type="term" value="F:glutaminase activity"/>
    <property type="evidence" value="ECO:0007669"/>
    <property type="project" value="UniProtKB-EC"/>
</dbReference>
<evidence type="ECO:0000259" key="10">
    <source>
        <dbReference type="Pfam" id="PF00117"/>
    </source>
</evidence>